<comment type="caution">
    <text evidence="3">The sequence shown here is derived from an EMBL/GenBank/DDBJ whole genome shotgun (WGS) entry which is preliminary data.</text>
</comment>
<dbReference type="EMBL" id="VOIR01000001">
    <property type="protein sequence ID" value="KAA6437954.1"/>
    <property type="molecule type" value="Genomic_DNA"/>
</dbReference>
<dbReference type="Pfam" id="PF03795">
    <property type="entry name" value="YCII"/>
    <property type="match status" value="1"/>
</dbReference>
<dbReference type="Proteomes" id="UP000323221">
    <property type="component" value="Unassembled WGS sequence"/>
</dbReference>
<comment type="similarity">
    <text evidence="1">Belongs to the YciI family.</text>
</comment>
<dbReference type="InterPro" id="IPR005545">
    <property type="entry name" value="YCII"/>
</dbReference>
<dbReference type="InterPro" id="IPR011008">
    <property type="entry name" value="Dimeric_a/b-barrel"/>
</dbReference>
<evidence type="ECO:0000256" key="1">
    <source>
        <dbReference type="ARBA" id="ARBA00007689"/>
    </source>
</evidence>
<dbReference type="OrthoDB" id="3782166at2"/>
<dbReference type="Gene3D" id="3.30.70.1060">
    <property type="entry name" value="Dimeric alpha+beta barrel"/>
    <property type="match status" value="1"/>
</dbReference>
<reference evidence="3 4" key="1">
    <citation type="submission" date="2019-08" db="EMBL/GenBank/DDBJ databases">
        <title>Agrococcus lahaulensis sp. nov., isolated from a cold desert of the Indian Himalayas.</title>
        <authorList>
            <person name="Qu J.H."/>
        </authorList>
    </citation>
    <scope>NUCLEOTIDE SEQUENCE [LARGE SCALE GENOMIC DNA]</scope>
    <source>
        <strain evidence="3 4">NS18</strain>
    </source>
</reference>
<evidence type="ECO:0000259" key="2">
    <source>
        <dbReference type="Pfam" id="PF03795"/>
    </source>
</evidence>
<feature type="domain" description="YCII-related" evidence="2">
    <location>
        <begin position="3"/>
        <end position="114"/>
    </location>
</feature>
<evidence type="ECO:0000313" key="3">
    <source>
        <dbReference type="EMBL" id="KAA6437954.1"/>
    </source>
</evidence>
<dbReference type="AlphaFoldDB" id="A0A5M8QSN6"/>
<proteinExistence type="inferred from homology"/>
<name>A0A5M8QSN6_9MICO</name>
<dbReference type="PANTHER" id="PTHR35174:SF3">
    <property type="entry name" value="BLL7171 PROTEIN"/>
    <property type="match status" value="1"/>
</dbReference>
<evidence type="ECO:0000313" key="4">
    <source>
        <dbReference type="Proteomes" id="UP000323221"/>
    </source>
</evidence>
<dbReference type="SUPFAM" id="SSF54909">
    <property type="entry name" value="Dimeric alpha+beta barrel"/>
    <property type="match status" value="1"/>
</dbReference>
<keyword evidence="4" id="KW-1185">Reference proteome</keyword>
<organism evidence="3 4">
    <name type="scientific">Agrococcus sediminis</name>
    <dbReference type="NCBI Taxonomy" id="2599924"/>
    <lineage>
        <taxon>Bacteria</taxon>
        <taxon>Bacillati</taxon>
        <taxon>Actinomycetota</taxon>
        <taxon>Actinomycetes</taxon>
        <taxon>Micrococcales</taxon>
        <taxon>Microbacteriaceae</taxon>
        <taxon>Agrococcus</taxon>
    </lineage>
</organism>
<dbReference type="RefSeq" id="WP_146354239.1">
    <property type="nucleotide sequence ID" value="NZ_VOIR01000001.1"/>
</dbReference>
<gene>
    <name evidence="3" type="ORF">FQ330_00210</name>
</gene>
<dbReference type="PANTHER" id="PTHR35174">
    <property type="entry name" value="BLL7171 PROTEIN-RELATED"/>
    <property type="match status" value="1"/>
</dbReference>
<accession>A0A5M8QSN6</accession>
<sequence>MAKYLVLTYGDEPAWASMPPEEERRLMAGHRAFAEAAGGAILDTGELEPPSAVVTLRGPAGGEPSATAGPLADNGATLGGYYLLEAAGLDEAKALASLLHESRAGHGGVEIRPVAGG</sequence>
<protein>
    <recommendedName>
        <fullName evidence="2">YCII-related domain-containing protein</fullName>
    </recommendedName>
</protein>